<proteinExistence type="predicted"/>
<sequence>MENGRGSPAQVDETGAATTPGLWSFVAASMIDGETGWKSSLTDGASVL</sequence>
<reference evidence="1" key="2">
    <citation type="journal article" date="2021" name="PeerJ">
        <title>Extensive microbial diversity within the chicken gut microbiome revealed by metagenomics and culture.</title>
        <authorList>
            <person name="Gilroy R."/>
            <person name="Ravi A."/>
            <person name="Getino M."/>
            <person name="Pursley I."/>
            <person name="Horton D.L."/>
            <person name="Alikhan N.F."/>
            <person name="Baker D."/>
            <person name="Gharbi K."/>
            <person name="Hall N."/>
            <person name="Watson M."/>
            <person name="Adriaenssens E.M."/>
            <person name="Foster-Nyarko E."/>
            <person name="Jarju S."/>
            <person name="Secka A."/>
            <person name="Antonio M."/>
            <person name="Oren A."/>
            <person name="Chaudhuri R.R."/>
            <person name="La Ragione R."/>
            <person name="Hildebrand F."/>
            <person name="Pallen M.J."/>
        </authorList>
    </citation>
    <scope>NUCLEOTIDE SEQUENCE</scope>
    <source>
        <strain evidence="1">ChiGjej1B1-2707</strain>
    </source>
</reference>
<gene>
    <name evidence="1" type="ORF">IAA69_04505</name>
</gene>
<evidence type="ECO:0000313" key="2">
    <source>
        <dbReference type="Proteomes" id="UP000824261"/>
    </source>
</evidence>
<reference evidence="1" key="1">
    <citation type="submission" date="2020-10" db="EMBL/GenBank/DDBJ databases">
        <authorList>
            <person name="Gilroy R."/>
        </authorList>
    </citation>
    <scope>NUCLEOTIDE SEQUENCE</scope>
    <source>
        <strain evidence="1">ChiGjej1B1-2707</strain>
    </source>
</reference>
<dbReference type="EMBL" id="DVGB01000055">
    <property type="protein sequence ID" value="HIR01505.1"/>
    <property type="molecule type" value="Genomic_DNA"/>
</dbReference>
<name>A0A9D1D362_9ACTN</name>
<comment type="caution">
    <text evidence="1">The sequence shown here is derived from an EMBL/GenBank/DDBJ whole genome shotgun (WGS) entry which is preliminary data.</text>
</comment>
<dbReference type="Proteomes" id="UP000824261">
    <property type="component" value="Unassembled WGS sequence"/>
</dbReference>
<accession>A0A9D1D362</accession>
<evidence type="ECO:0000313" key="1">
    <source>
        <dbReference type="EMBL" id="HIR01505.1"/>
    </source>
</evidence>
<dbReference type="AlphaFoldDB" id="A0A9D1D362"/>
<protein>
    <submittedName>
        <fullName evidence="1">Uncharacterized protein</fullName>
    </submittedName>
</protein>
<organism evidence="1 2">
    <name type="scientific">Candidatus Aveggerthella stercoripullorum</name>
    <dbReference type="NCBI Taxonomy" id="2840688"/>
    <lineage>
        <taxon>Bacteria</taxon>
        <taxon>Bacillati</taxon>
        <taxon>Actinomycetota</taxon>
        <taxon>Coriobacteriia</taxon>
        <taxon>Eggerthellales</taxon>
        <taxon>Eggerthellaceae</taxon>
        <taxon>Eggerthellaceae incertae sedis</taxon>
        <taxon>Candidatus Aveggerthella</taxon>
    </lineage>
</organism>